<protein>
    <submittedName>
        <fullName evidence="1">Uncharacterized protein</fullName>
    </submittedName>
</protein>
<sequence>MGYFLEGLLEKRRRFAYAINSLAAPPNGARPHGGSAVLGRRPL</sequence>
<evidence type="ECO:0000313" key="1">
    <source>
        <dbReference type="EMBL" id="QDV58039.1"/>
    </source>
</evidence>
<evidence type="ECO:0000313" key="2">
    <source>
        <dbReference type="Proteomes" id="UP000316770"/>
    </source>
</evidence>
<reference evidence="1 2" key="1">
    <citation type="submission" date="2019-02" db="EMBL/GenBank/DDBJ databases">
        <title>Deep-cultivation of Planctomycetes and their phenomic and genomic characterization uncovers novel biology.</title>
        <authorList>
            <person name="Wiegand S."/>
            <person name="Jogler M."/>
            <person name="Boedeker C."/>
            <person name="Pinto D."/>
            <person name="Vollmers J."/>
            <person name="Rivas-Marin E."/>
            <person name="Kohn T."/>
            <person name="Peeters S.H."/>
            <person name="Heuer A."/>
            <person name="Rast P."/>
            <person name="Oberbeckmann S."/>
            <person name="Bunk B."/>
            <person name="Jeske O."/>
            <person name="Meyerdierks A."/>
            <person name="Storesund J.E."/>
            <person name="Kallscheuer N."/>
            <person name="Luecker S."/>
            <person name="Lage O.M."/>
            <person name="Pohl T."/>
            <person name="Merkel B.J."/>
            <person name="Hornburger P."/>
            <person name="Mueller R.-W."/>
            <person name="Bruemmer F."/>
            <person name="Labrenz M."/>
            <person name="Spormann A.M."/>
            <person name="Op den Camp H."/>
            <person name="Overmann J."/>
            <person name="Amann R."/>
            <person name="Jetten M.S.M."/>
            <person name="Mascher T."/>
            <person name="Medema M.H."/>
            <person name="Devos D.P."/>
            <person name="Kaster A.-K."/>
            <person name="Ovreas L."/>
            <person name="Rohde M."/>
            <person name="Galperin M.Y."/>
            <person name="Jogler C."/>
        </authorList>
    </citation>
    <scope>NUCLEOTIDE SEQUENCE [LARGE SCALE GENOMIC DNA]</scope>
    <source>
        <strain evidence="1 2">Mal33</strain>
    </source>
</reference>
<proteinExistence type="predicted"/>
<dbReference type="Proteomes" id="UP000316770">
    <property type="component" value="Chromosome"/>
</dbReference>
<dbReference type="AlphaFoldDB" id="A0A518IY69"/>
<dbReference type="EMBL" id="CP036318">
    <property type="protein sequence ID" value="QDV58039.1"/>
    <property type="molecule type" value="Genomic_DNA"/>
</dbReference>
<gene>
    <name evidence="1" type="ORF">Mal33_40550</name>
</gene>
<name>A0A518IY69_9BACT</name>
<accession>A0A518IY69</accession>
<organism evidence="1 2">
    <name type="scientific">Rosistilla oblonga</name>
    <dbReference type="NCBI Taxonomy" id="2527990"/>
    <lineage>
        <taxon>Bacteria</taxon>
        <taxon>Pseudomonadati</taxon>
        <taxon>Planctomycetota</taxon>
        <taxon>Planctomycetia</taxon>
        <taxon>Pirellulales</taxon>
        <taxon>Pirellulaceae</taxon>
        <taxon>Rosistilla</taxon>
    </lineage>
</organism>
<keyword evidence="2" id="KW-1185">Reference proteome</keyword>